<dbReference type="Proteomes" id="UP000663838">
    <property type="component" value="Unassembled WGS sequence"/>
</dbReference>
<feature type="non-terminal residue" evidence="1">
    <location>
        <position position="97"/>
    </location>
</feature>
<name>A0A821YMG5_9BILA</name>
<gene>
    <name evidence="1" type="ORF">TOA249_LOCUS34320</name>
</gene>
<accession>A0A821YMG5</accession>
<comment type="caution">
    <text evidence="1">The sequence shown here is derived from an EMBL/GenBank/DDBJ whole genome shotgun (WGS) entry which is preliminary data.</text>
</comment>
<reference evidence="1" key="1">
    <citation type="submission" date="2021-02" db="EMBL/GenBank/DDBJ databases">
        <authorList>
            <person name="Nowell W R."/>
        </authorList>
    </citation>
    <scope>NUCLEOTIDE SEQUENCE</scope>
</reference>
<dbReference type="AlphaFoldDB" id="A0A821YMG5"/>
<evidence type="ECO:0000313" key="2">
    <source>
        <dbReference type="Proteomes" id="UP000663838"/>
    </source>
</evidence>
<proteinExistence type="predicted"/>
<organism evidence="1 2">
    <name type="scientific">Rotaria socialis</name>
    <dbReference type="NCBI Taxonomy" id="392032"/>
    <lineage>
        <taxon>Eukaryota</taxon>
        <taxon>Metazoa</taxon>
        <taxon>Spiralia</taxon>
        <taxon>Gnathifera</taxon>
        <taxon>Rotifera</taxon>
        <taxon>Eurotatoria</taxon>
        <taxon>Bdelloidea</taxon>
        <taxon>Philodinida</taxon>
        <taxon>Philodinidae</taxon>
        <taxon>Rotaria</taxon>
    </lineage>
</organism>
<evidence type="ECO:0000313" key="1">
    <source>
        <dbReference type="EMBL" id="CAF4963350.1"/>
    </source>
</evidence>
<feature type="non-terminal residue" evidence="1">
    <location>
        <position position="1"/>
    </location>
</feature>
<protein>
    <submittedName>
        <fullName evidence="1">Uncharacterized protein</fullName>
    </submittedName>
</protein>
<sequence length="97" mass="10994">NYRDALELNTTYLVGKTLEGETMLLPKQLMEQGDVITIGENNSIENEPLVEINSHLSVEQRSDVYNDKYLDLSNEIQPTYQKASVQDILKTSYISLG</sequence>
<dbReference type="EMBL" id="CAJOBS010018088">
    <property type="protein sequence ID" value="CAF4963350.1"/>
    <property type="molecule type" value="Genomic_DNA"/>
</dbReference>